<keyword evidence="3" id="KW-1003">Cell membrane</keyword>
<dbReference type="Pfam" id="PF01757">
    <property type="entry name" value="Acyl_transf_3"/>
    <property type="match status" value="1"/>
</dbReference>
<comment type="similarity">
    <text evidence="2">Belongs to the acyltransferase 3 family.</text>
</comment>
<feature type="transmembrane region" description="Helical" evidence="7">
    <location>
        <begin position="156"/>
        <end position="175"/>
    </location>
</feature>
<keyword evidence="6 7" id="KW-0472">Membrane</keyword>
<evidence type="ECO:0000256" key="2">
    <source>
        <dbReference type="ARBA" id="ARBA00007400"/>
    </source>
</evidence>
<dbReference type="AlphaFoldDB" id="A0A380NKC1"/>
<feature type="domain" description="Acyltransferase 3" evidence="8">
    <location>
        <begin position="8"/>
        <end position="348"/>
    </location>
</feature>
<dbReference type="Proteomes" id="UP000255367">
    <property type="component" value="Unassembled WGS sequence"/>
</dbReference>
<feature type="transmembrane region" description="Helical" evidence="7">
    <location>
        <begin position="84"/>
        <end position="104"/>
    </location>
</feature>
<comment type="subcellular location">
    <subcellularLocation>
        <location evidence="1">Cell membrane</location>
        <topology evidence="1">Multi-pass membrane protein</topology>
    </subcellularLocation>
</comment>
<evidence type="ECO:0000256" key="5">
    <source>
        <dbReference type="ARBA" id="ARBA00022989"/>
    </source>
</evidence>
<feature type="transmembrane region" description="Helical" evidence="7">
    <location>
        <begin position="228"/>
        <end position="248"/>
    </location>
</feature>
<keyword evidence="4 7" id="KW-0812">Transmembrane</keyword>
<feature type="transmembrane region" description="Helical" evidence="7">
    <location>
        <begin position="268"/>
        <end position="286"/>
    </location>
</feature>
<sequence>MRQSFLPEITYMRGLCMLGVIGIHVGSFALSNPQANTQLIGLLEILSRFTVPAFFFLSAFGLFYHTSSFEVFSYKDFLWRRSRVVLFPYVAWSLLYVLYAGATVGSFAGLLPRYLVPTLFFGNGYYHLYFMVILLWFYLLMPLWRVMVRGILQQPIVWLSVLFLVQVAFNFWSSYYSGQITFQNPWLQYAYAMKLNYWVLHYVWIFLLGAVVAERYEAVVEGLWRYRGLLTIVFALSVALMMGSYYYVLSERHYTLLEAIYTIHQLSPMGMVYTGAATLFFLFFFLSTPMSSVAKAFWEQIGTQSYGIYLIHPFMLIVLTFGMVKAQLQYTAVVVIGLYICTVCLSYLGTLGLQQLPKVVRRILLGR</sequence>
<feature type="transmembrane region" description="Helical" evidence="7">
    <location>
        <begin position="195"/>
        <end position="216"/>
    </location>
</feature>
<dbReference type="RefSeq" id="WP_115310222.1">
    <property type="nucleotide sequence ID" value="NZ_UHIO01000001.1"/>
</dbReference>
<dbReference type="PANTHER" id="PTHR40074">
    <property type="entry name" value="O-ACETYLTRANSFERASE WECH"/>
    <property type="match status" value="1"/>
</dbReference>
<evidence type="ECO:0000256" key="3">
    <source>
        <dbReference type="ARBA" id="ARBA00022475"/>
    </source>
</evidence>
<proteinExistence type="inferred from homology"/>
<dbReference type="EMBL" id="UHIO01000001">
    <property type="protein sequence ID" value="SUP43034.1"/>
    <property type="molecule type" value="Genomic_DNA"/>
</dbReference>
<gene>
    <name evidence="9" type="ORF">NCTC12020_01034</name>
</gene>
<dbReference type="OrthoDB" id="1661854at2"/>
<evidence type="ECO:0000259" key="8">
    <source>
        <dbReference type="Pfam" id="PF01757"/>
    </source>
</evidence>
<organism evidence="9 10">
    <name type="scientific">Veillonella criceti</name>
    <dbReference type="NCBI Taxonomy" id="103891"/>
    <lineage>
        <taxon>Bacteria</taxon>
        <taxon>Bacillati</taxon>
        <taxon>Bacillota</taxon>
        <taxon>Negativicutes</taxon>
        <taxon>Veillonellales</taxon>
        <taxon>Veillonellaceae</taxon>
        <taxon>Veillonella</taxon>
    </lineage>
</organism>
<evidence type="ECO:0000256" key="4">
    <source>
        <dbReference type="ARBA" id="ARBA00022692"/>
    </source>
</evidence>
<evidence type="ECO:0000313" key="9">
    <source>
        <dbReference type="EMBL" id="SUP43034.1"/>
    </source>
</evidence>
<dbReference type="GO" id="GO:0016413">
    <property type="term" value="F:O-acetyltransferase activity"/>
    <property type="evidence" value="ECO:0007669"/>
    <property type="project" value="TreeGrafter"/>
</dbReference>
<feature type="transmembrane region" description="Helical" evidence="7">
    <location>
        <begin position="12"/>
        <end position="30"/>
    </location>
</feature>
<evidence type="ECO:0000256" key="6">
    <source>
        <dbReference type="ARBA" id="ARBA00023136"/>
    </source>
</evidence>
<feature type="transmembrane region" description="Helical" evidence="7">
    <location>
        <begin position="45"/>
        <end position="64"/>
    </location>
</feature>
<reference evidence="9 10" key="1">
    <citation type="submission" date="2018-06" db="EMBL/GenBank/DDBJ databases">
        <authorList>
            <consortium name="Pathogen Informatics"/>
            <person name="Doyle S."/>
        </authorList>
    </citation>
    <scope>NUCLEOTIDE SEQUENCE [LARGE SCALE GENOMIC DNA]</scope>
    <source>
        <strain evidence="9 10">NCTC12020</strain>
    </source>
</reference>
<dbReference type="PANTHER" id="PTHR40074:SF2">
    <property type="entry name" value="O-ACETYLTRANSFERASE WECH"/>
    <property type="match status" value="1"/>
</dbReference>
<feature type="transmembrane region" description="Helical" evidence="7">
    <location>
        <begin position="306"/>
        <end position="324"/>
    </location>
</feature>
<keyword evidence="10" id="KW-1185">Reference proteome</keyword>
<dbReference type="InterPro" id="IPR002656">
    <property type="entry name" value="Acyl_transf_3_dom"/>
</dbReference>
<dbReference type="GO" id="GO:0005886">
    <property type="term" value="C:plasma membrane"/>
    <property type="evidence" value="ECO:0007669"/>
    <property type="project" value="UniProtKB-SubCell"/>
</dbReference>
<protein>
    <submittedName>
        <fullName evidence="9">Uncharacterized protein conserved in bacteria</fullName>
    </submittedName>
</protein>
<feature type="transmembrane region" description="Helical" evidence="7">
    <location>
        <begin position="124"/>
        <end position="144"/>
    </location>
</feature>
<evidence type="ECO:0000313" key="10">
    <source>
        <dbReference type="Proteomes" id="UP000255367"/>
    </source>
</evidence>
<dbReference type="GO" id="GO:0009246">
    <property type="term" value="P:enterobacterial common antigen biosynthetic process"/>
    <property type="evidence" value="ECO:0007669"/>
    <property type="project" value="TreeGrafter"/>
</dbReference>
<name>A0A380NKC1_9FIRM</name>
<feature type="transmembrane region" description="Helical" evidence="7">
    <location>
        <begin position="330"/>
        <end position="353"/>
    </location>
</feature>
<accession>A0A380NKC1</accession>
<evidence type="ECO:0000256" key="1">
    <source>
        <dbReference type="ARBA" id="ARBA00004651"/>
    </source>
</evidence>
<evidence type="ECO:0000256" key="7">
    <source>
        <dbReference type="SAM" id="Phobius"/>
    </source>
</evidence>
<keyword evidence="5 7" id="KW-1133">Transmembrane helix</keyword>